<keyword evidence="5" id="KW-1185">Reference proteome</keyword>
<evidence type="ECO:0000313" key="5">
    <source>
        <dbReference type="Proteomes" id="UP000094527"/>
    </source>
</evidence>
<evidence type="ECO:0000256" key="2">
    <source>
        <dbReference type="SAM" id="Phobius"/>
    </source>
</evidence>
<protein>
    <submittedName>
        <fullName evidence="4">Peptide methionine sulfoxide reductase MsrA 1</fullName>
    </submittedName>
</protein>
<keyword evidence="2" id="KW-0472">Membrane</keyword>
<dbReference type="Proteomes" id="UP000094527">
    <property type="component" value="Unassembled WGS sequence"/>
</dbReference>
<feature type="signal peptide" evidence="3">
    <location>
        <begin position="1"/>
        <end position="24"/>
    </location>
</feature>
<evidence type="ECO:0000313" key="4">
    <source>
        <dbReference type="EMBL" id="ODN02229.1"/>
    </source>
</evidence>
<accession>A0A1D2NAE1</accession>
<sequence>MAAGSKTTRTLIISLLFCVSCSFAENVNVSGVTTGIVGDYERFTCDFISDSETEVRWMYKFKNGNTVQVEESEMLKPLDTVKWTPSTKVQSSTSFILLKSSELQEILCDHSQTQKALPLDLQDLTTVAADEDPCLKAQASGRDGKPVTVVQTTSPSLVSPYRQTHYINGHALKVIYPTEVSTVRLTCFSYGEIPAWSIKKEDISKLRFAAWAPAALDADCKQQVLEIYEVARNPDNEVNFALECRTGSASAPLDLTYKFAELPFSRNTAPDLNATENCINQIVDQFYGKELTGVGVASSFVIILMMAGMAIMKKQLNQQQNINKELQNQPSASGGSNTGSSSVGPEPVRNA</sequence>
<organism evidence="4 5">
    <name type="scientific">Orchesella cincta</name>
    <name type="common">Springtail</name>
    <name type="synonym">Podura cincta</name>
    <dbReference type="NCBI Taxonomy" id="48709"/>
    <lineage>
        <taxon>Eukaryota</taxon>
        <taxon>Metazoa</taxon>
        <taxon>Ecdysozoa</taxon>
        <taxon>Arthropoda</taxon>
        <taxon>Hexapoda</taxon>
        <taxon>Collembola</taxon>
        <taxon>Entomobryomorpha</taxon>
        <taxon>Entomobryoidea</taxon>
        <taxon>Orchesellidae</taxon>
        <taxon>Orchesellinae</taxon>
        <taxon>Orchesella</taxon>
    </lineage>
</organism>
<proteinExistence type="predicted"/>
<feature type="chain" id="PRO_5008905292" evidence="3">
    <location>
        <begin position="25"/>
        <end position="351"/>
    </location>
</feature>
<keyword evidence="2" id="KW-1133">Transmembrane helix</keyword>
<evidence type="ECO:0000256" key="3">
    <source>
        <dbReference type="SAM" id="SignalP"/>
    </source>
</evidence>
<dbReference type="AlphaFoldDB" id="A0A1D2NAE1"/>
<feature type="transmembrane region" description="Helical" evidence="2">
    <location>
        <begin position="291"/>
        <end position="312"/>
    </location>
</feature>
<evidence type="ECO:0000256" key="1">
    <source>
        <dbReference type="SAM" id="MobiDB-lite"/>
    </source>
</evidence>
<keyword evidence="3" id="KW-0732">Signal</keyword>
<dbReference type="EMBL" id="LJIJ01000120">
    <property type="protein sequence ID" value="ODN02229.1"/>
    <property type="molecule type" value="Genomic_DNA"/>
</dbReference>
<keyword evidence="2" id="KW-0812">Transmembrane</keyword>
<reference evidence="4 5" key="1">
    <citation type="journal article" date="2016" name="Genome Biol. Evol.">
        <title>Gene Family Evolution Reflects Adaptation to Soil Environmental Stressors in the Genome of the Collembolan Orchesella cincta.</title>
        <authorList>
            <person name="Faddeeva-Vakhrusheva A."/>
            <person name="Derks M.F."/>
            <person name="Anvar S.Y."/>
            <person name="Agamennone V."/>
            <person name="Suring W."/>
            <person name="Smit S."/>
            <person name="van Straalen N.M."/>
            <person name="Roelofs D."/>
        </authorList>
    </citation>
    <scope>NUCLEOTIDE SEQUENCE [LARGE SCALE GENOMIC DNA]</scope>
    <source>
        <tissue evidence="4">Mixed pool</tissue>
    </source>
</reference>
<name>A0A1D2NAE1_ORCCI</name>
<comment type="caution">
    <text evidence="4">The sequence shown here is derived from an EMBL/GenBank/DDBJ whole genome shotgun (WGS) entry which is preliminary data.</text>
</comment>
<feature type="region of interest" description="Disordered" evidence="1">
    <location>
        <begin position="325"/>
        <end position="351"/>
    </location>
</feature>
<gene>
    <name evidence="4" type="ORF">Ocin01_04463</name>
</gene>
<feature type="compositionally biased region" description="Low complexity" evidence="1">
    <location>
        <begin position="325"/>
        <end position="344"/>
    </location>
</feature>